<accession>A0A7X0X775</accession>
<sequence length="233" mass="26543">MSYKDLNYKKLIQLIQTTSDSDELSNILEKLKEHPLNEQLKSLYNSYIEHDNPLLRCIAFESLAKVENPDKEIAQKAIEHLNDEDIVAMSCMELLAEYRYLPSVPFIKDLLGSTSAGVRCVAAEALGDMECHELLSNIIQANEMEIDDLAKVGQAYGIYMLGNIDDENQAVKRLIELLYSENITASYRAMNNLINILNDKNQPTIYKGFQDRLKECSSSAFELDLEDSLKEFF</sequence>
<dbReference type="AlphaFoldDB" id="A0A7X0X775"/>
<evidence type="ECO:0000313" key="1">
    <source>
        <dbReference type="EMBL" id="MBC1488904.1"/>
    </source>
</evidence>
<gene>
    <name evidence="1" type="ORF">HCJ38_07750</name>
</gene>
<dbReference type="Gene3D" id="1.25.10.10">
    <property type="entry name" value="Leucine-rich Repeat Variant"/>
    <property type="match status" value="1"/>
</dbReference>
<dbReference type="SUPFAM" id="SSF48371">
    <property type="entry name" value="ARM repeat"/>
    <property type="match status" value="1"/>
</dbReference>
<dbReference type="RefSeq" id="WP_185381006.1">
    <property type="nucleotide sequence ID" value="NZ_JAASTW010000008.1"/>
</dbReference>
<dbReference type="InterPro" id="IPR011989">
    <property type="entry name" value="ARM-like"/>
</dbReference>
<reference evidence="1 2" key="1">
    <citation type="submission" date="2020-03" db="EMBL/GenBank/DDBJ databases">
        <title>Soil Listeria distribution.</title>
        <authorList>
            <person name="Liao J."/>
            <person name="Wiedmann M."/>
        </authorList>
    </citation>
    <scope>NUCLEOTIDE SEQUENCE [LARGE SCALE GENOMIC DNA]</scope>
    <source>
        <strain evidence="1 2">FSL L7-1554</strain>
    </source>
</reference>
<name>A0A7X0X775_9LIST</name>
<dbReference type="EMBL" id="JAASTW010000008">
    <property type="protein sequence ID" value="MBC1488904.1"/>
    <property type="molecule type" value="Genomic_DNA"/>
</dbReference>
<evidence type="ECO:0000313" key="2">
    <source>
        <dbReference type="Proteomes" id="UP000561617"/>
    </source>
</evidence>
<comment type="caution">
    <text evidence="1">The sequence shown here is derived from an EMBL/GenBank/DDBJ whole genome shotgun (WGS) entry which is preliminary data.</text>
</comment>
<dbReference type="Proteomes" id="UP000561617">
    <property type="component" value="Unassembled WGS sequence"/>
</dbReference>
<organism evidence="1 2">
    <name type="scientific">Listeria immobilis</name>
    <dbReference type="NCBI Taxonomy" id="2713502"/>
    <lineage>
        <taxon>Bacteria</taxon>
        <taxon>Bacillati</taxon>
        <taxon>Bacillota</taxon>
        <taxon>Bacilli</taxon>
        <taxon>Bacillales</taxon>
        <taxon>Listeriaceae</taxon>
        <taxon>Listeria</taxon>
    </lineage>
</organism>
<protein>
    <submittedName>
        <fullName evidence="1">Fibronectin-binding protein</fullName>
    </submittedName>
</protein>
<dbReference type="InterPro" id="IPR016024">
    <property type="entry name" value="ARM-type_fold"/>
</dbReference>
<proteinExistence type="predicted"/>